<comment type="catalytic activity">
    <reaction evidence="6">
        <text>a 2'-deoxyadenosine in DNA + S-adenosyl-L-methionine = an N(6)-methyl-2'-deoxyadenosine in DNA + S-adenosyl-L-homocysteine + H(+)</text>
        <dbReference type="Rhea" id="RHEA:15197"/>
        <dbReference type="Rhea" id="RHEA-COMP:12418"/>
        <dbReference type="Rhea" id="RHEA-COMP:12419"/>
        <dbReference type="ChEBI" id="CHEBI:15378"/>
        <dbReference type="ChEBI" id="CHEBI:57856"/>
        <dbReference type="ChEBI" id="CHEBI:59789"/>
        <dbReference type="ChEBI" id="CHEBI:90615"/>
        <dbReference type="ChEBI" id="CHEBI:90616"/>
        <dbReference type="EC" id="2.1.1.72"/>
    </reaction>
</comment>
<evidence type="ECO:0000256" key="4">
    <source>
        <dbReference type="ARBA" id="ARBA00022679"/>
    </source>
</evidence>
<dbReference type="SUPFAM" id="SSF53335">
    <property type="entry name" value="S-adenosyl-L-methionine-dependent methyltransferases"/>
    <property type="match status" value="1"/>
</dbReference>
<keyword evidence="3 9" id="KW-0489">Methyltransferase</keyword>
<dbReference type="InterPro" id="IPR029063">
    <property type="entry name" value="SAM-dependent_MTases_sf"/>
</dbReference>
<dbReference type="InterPro" id="IPR002052">
    <property type="entry name" value="DNA_methylase_N6_adenine_CS"/>
</dbReference>
<dbReference type="EC" id="2.1.1.72" evidence="2"/>
<feature type="domain" description="DNA methylase N-4/N-6" evidence="8">
    <location>
        <begin position="24"/>
        <end position="364"/>
    </location>
</feature>
<sequence length="557" mass="62683">MLIHGDNLLALKALETDSNVRGKVKFIYIDPPFNTGSAFEHYDDNLEHSTWLNMMRERLVILHDLLAPEGAIALQLDDTEVAYCKVLMDEIFGRKNYITTITIEAATTSSFKTVNIGPTQVTNFILCYSKDKARLIYNQPYLGSKEVDLAHFSRFIENFEDECERWRFKSINSYILSEMGYEGSSANSQWAKAKRALGDDAIEIVNEKANEFAINNAYRVFETKTLQKPAAWLSDHLKRSKDLDHVIKLDRDGLDPLYIYQGRQVYFLGKGLREIDGEKVIARPVSNLWTDLPTNNLQSEGGVSFPSGKKPEALIRRLIQMFTSGSEDIVLDSFGGSGTTGAVAHKMGRRWIMAELGEHAVTHIAPRMKNIILGADKSGVTEVESWKGGGGYRFFKLAPSLLQKDKWGNLVINKDYRPEMLAEAMCKHFNYTYAPSAEHYWMHGKATENAFIYVTTNSLTFDQLKALSDEVGEERSLLICCMAYEGAGDSLTNLTIKKIPRVVLDRCEWGKDDYSLKIAELPMHDEESEAVEITSARPNKNKASAAQANLFDGTEGN</sequence>
<evidence type="ECO:0000256" key="1">
    <source>
        <dbReference type="ARBA" id="ARBA00006594"/>
    </source>
</evidence>
<dbReference type="Proteomes" id="UP000327179">
    <property type="component" value="Chromosome"/>
</dbReference>
<evidence type="ECO:0000256" key="7">
    <source>
        <dbReference type="SAM" id="MobiDB-lite"/>
    </source>
</evidence>
<organism evidence="9 10">
    <name type="scientific">Metapseudomonas lalkuanensis</name>
    <dbReference type="NCBI Taxonomy" id="2604832"/>
    <lineage>
        <taxon>Bacteria</taxon>
        <taxon>Pseudomonadati</taxon>
        <taxon>Pseudomonadota</taxon>
        <taxon>Gammaproteobacteria</taxon>
        <taxon>Pseudomonadales</taxon>
        <taxon>Pseudomonadaceae</taxon>
        <taxon>Metapseudomonas</taxon>
    </lineage>
</organism>
<dbReference type="PRINTS" id="PR00506">
    <property type="entry name" value="D21N6MTFRASE"/>
</dbReference>
<dbReference type="GO" id="GO:0003677">
    <property type="term" value="F:DNA binding"/>
    <property type="evidence" value="ECO:0007669"/>
    <property type="project" value="InterPro"/>
</dbReference>
<protein>
    <recommendedName>
        <fullName evidence="2">site-specific DNA-methyltransferase (adenine-specific)</fullName>
        <ecNumber evidence="2">2.1.1.72</ecNumber>
    </recommendedName>
</protein>
<dbReference type="REBASE" id="356427">
    <property type="entry name" value="M.PspPE08ORF17565P"/>
</dbReference>
<evidence type="ECO:0000259" key="8">
    <source>
        <dbReference type="Pfam" id="PF01555"/>
    </source>
</evidence>
<dbReference type="PROSITE" id="PS00092">
    <property type="entry name" value="N6_MTASE"/>
    <property type="match status" value="1"/>
</dbReference>
<evidence type="ECO:0000256" key="2">
    <source>
        <dbReference type="ARBA" id="ARBA00011900"/>
    </source>
</evidence>
<dbReference type="InterPro" id="IPR002295">
    <property type="entry name" value="N4/N6-MTase_EcoPI_Mod-like"/>
</dbReference>
<feature type="compositionally biased region" description="Polar residues" evidence="7">
    <location>
        <begin position="536"/>
        <end position="547"/>
    </location>
</feature>
<name>A0A5J6QTN6_9GAMM</name>
<proteinExistence type="inferred from homology"/>
<dbReference type="GO" id="GO:0008170">
    <property type="term" value="F:N-methyltransferase activity"/>
    <property type="evidence" value="ECO:0007669"/>
    <property type="project" value="InterPro"/>
</dbReference>
<dbReference type="GO" id="GO:0032259">
    <property type="term" value="P:methylation"/>
    <property type="evidence" value="ECO:0007669"/>
    <property type="project" value="UniProtKB-KW"/>
</dbReference>
<evidence type="ECO:0000313" key="9">
    <source>
        <dbReference type="EMBL" id="QEY65820.1"/>
    </source>
</evidence>
<gene>
    <name evidence="9" type="ORF">FXN65_17565</name>
</gene>
<evidence type="ECO:0000256" key="5">
    <source>
        <dbReference type="ARBA" id="ARBA00022691"/>
    </source>
</evidence>
<feature type="region of interest" description="Disordered" evidence="7">
    <location>
        <begin position="531"/>
        <end position="557"/>
    </location>
</feature>
<evidence type="ECO:0000256" key="6">
    <source>
        <dbReference type="ARBA" id="ARBA00047942"/>
    </source>
</evidence>
<dbReference type="EMBL" id="CP043311">
    <property type="protein sequence ID" value="QEY65820.1"/>
    <property type="molecule type" value="Genomic_DNA"/>
</dbReference>
<dbReference type="Gene3D" id="3.40.50.150">
    <property type="entry name" value="Vaccinia Virus protein VP39"/>
    <property type="match status" value="1"/>
</dbReference>
<evidence type="ECO:0000256" key="3">
    <source>
        <dbReference type="ARBA" id="ARBA00022603"/>
    </source>
</evidence>
<dbReference type="KEGG" id="plal:FXN65_17565"/>
<evidence type="ECO:0000313" key="10">
    <source>
        <dbReference type="Proteomes" id="UP000327179"/>
    </source>
</evidence>
<reference evidence="9 10" key="1">
    <citation type="submission" date="2019-08" db="EMBL/GenBank/DDBJ databases">
        <title>Whole-genome Sequencing of e-waste polymer degrading bacterium Pseudomonas sp. strain PE08.</title>
        <authorList>
            <person name="Kirdat K."/>
            <person name="Debbarma P."/>
            <person name="Narawade N."/>
            <person name="Suyal D."/>
            <person name="Thorat V."/>
            <person name="Shouche Y."/>
            <person name="Goel R."/>
            <person name="Yadav A."/>
        </authorList>
    </citation>
    <scope>NUCLEOTIDE SEQUENCE [LARGE SCALE GENOMIC DNA]</scope>
    <source>
        <strain evidence="9 10">PE08</strain>
    </source>
</reference>
<dbReference type="GO" id="GO:0009007">
    <property type="term" value="F:site-specific DNA-methyltransferase (adenine-specific) activity"/>
    <property type="evidence" value="ECO:0007669"/>
    <property type="project" value="UniProtKB-EC"/>
</dbReference>
<keyword evidence="5" id="KW-0949">S-adenosyl-L-methionine</keyword>
<dbReference type="InterPro" id="IPR002941">
    <property type="entry name" value="DNA_methylase_N4/N6"/>
</dbReference>
<accession>A0A5J6QTN6</accession>
<dbReference type="AlphaFoldDB" id="A0A5J6QTN6"/>
<keyword evidence="4 9" id="KW-0808">Transferase</keyword>
<keyword evidence="10" id="KW-1185">Reference proteome</keyword>
<dbReference type="Pfam" id="PF01555">
    <property type="entry name" value="N6_N4_Mtase"/>
    <property type="match status" value="1"/>
</dbReference>
<comment type="similarity">
    <text evidence="1">Belongs to the N(4)/N(6)-methyltransferase family.</text>
</comment>